<evidence type="ECO:0000313" key="3">
    <source>
        <dbReference type="Proteomes" id="UP000481030"/>
    </source>
</evidence>
<comment type="caution">
    <text evidence="2">The sequence shown here is derived from an EMBL/GenBank/DDBJ whole genome shotgun (WGS) entry which is preliminary data.</text>
</comment>
<dbReference type="GO" id="GO:0006071">
    <property type="term" value="P:glycerol metabolic process"/>
    <property type="evidence" value="ECO:0007669"/>
    <property type="project" value="UniProtKB-UniRule"/>
</dbReference>
<dbReference type="InterPro" id="IPR006699">
    <property type="entry name" value="GlpP"/>
</dbReference>
<evidence type="ECO:0000256" key="1">
    <source>
        <dbReference type="PIRNR" id="PIRNR016897"/>
    </source>
</evidence>
<dbReference type="PIRSF" id="PIRSF016897">
    <property type="entry name" value="GlpP"/>
    <property type="match status" value="1"/>
</dbReference>
<protein>
    <recommendedName>
        <fullName evidence="1">Glycerol uptake operon antiterminator regulatory protein</fullName>
    </recommendedName>
</protein>
<name>A0A6L3V6X3_9BACI</name>
<dbReference type="AlphaFoldDB" id="A0A6L3V6X3"/>
<comment type="function">
    <text evidence="1">Regulates expression of the glpD operon. In the presence of glycerol 3-phosphate (G3P) causes antitermination of transcription of glpD at the inverted repeat of the leader region to enhance its transcription. Binds and stabilizes glpD leader mRNA.</text>
</comment>
<dbReference type="Proteomes" id="UP000481030">
    <property type="component" value="Unassembled WGS sequence"/>
</dbReference>
<keyword evidence="3" id="KW-1185">Reference proteome</keyword>
<keyword evidence="1" id="KW-0805">Transcription regulation</keyword>
<dbReference type="OrthoDB" id="9799580at2"/>
<keyword evidence="1" id="KW-0319">Glycerol metabolism</keyword>
<dbReference type="PANTHER" id="PTHR35787:SF1">
    <property type="entry name" value="GLYCEROL UPTAKE OPERON ANTITERMINATOR REGULATORY PROTEIN"/>
    <property type="match status" value="1"/>
</dbReference>
<proteinExistence type="predicted"/>
<gene>
    <name evidence="2" type="ORF">F7731_17860</name>
</gene>
<dbReference type="Gene3D" id="3.20.20.70">
    <property type="entry name" value="Aldolase class I"/>
    <property type="match status" value="1"/>
</dbReference>
<accession>A0A6L3V6X3</accession>
<reference evidence="2 3" key="1">
    <citation type="journal article" date="2016" name="Antonie Van Leeuwenhoek">
        <title>Bacillus depressus sp. nov., isolated from soil of a sunflower field.</title>
        <authorList>
            <person name="Wei X."/>
            <person name="Xin D."/>
            <person name="Xin Y."/>
            <person name="Zhang H."/>
            <person name="Wang T."/>
            <person name="Zhang J."/>
        </authorList>
    </citation>
    <scope>NUCLEOTIDE SEQUENCE [LARGE SCALE GENOMIC DNA]</scope>
    <source>
        <strain evidence="2 3">BZ1</strain>
    </source>
</reference>
<dbReference type="RefSeq" id="WP_151536158.1">
    <property type="nucleotide sequence ID" value="NZ_WBOS01000010.1"/>
</dbReference>
<dbReference type="GO" id="GO:0006355">
    <property type="term" value="P:regulation of DNA-templated transcription"/>
    <property type="evidence" value="ECO:0007669"/>
    <property type="project" value="InterPro"/>
</dbReference>
<keyword evidence="1" id="KW-0804">Transcription</keyword>
<keyword evidence="1" id="KW-0694">RNA-binding</keyword>
<evidence type="ECO:0000313" key="2">
    <source>
        <dbReference type="EMBL" id="KAB2332152.1"/>
    </source>
</evidence>
<dbReference type="PANTHER" id="PTHR35787">
    <property type="entry name" value="GLYCEROL UPTAKE OPERON ANTITERMINATOR REGULATORY PROTEIN"/>
    <property type="match status" value="1"/>
</dbReference>
<sequence>MHRNNEEKEFFIRLNQYKKIAAVKSPKGIEKVIKHKDRISAVFLLTGNIMSIKRYVDLFKKEGLPVFVHIEKIGGLSMNDEGIDFIANYVQPLGIVSTKPNMVAKAKKRKLMAVQRVFMIDTEVYDYVLHSLDQNTPDIIEIMPSRLSHVIRDLSKQLKIPLITGGLLSEKAHAMEVLACGAIAITTSNTDIWKEDL</sequence>
<dbReference type="GO" id="GO:0003723">
    <property type="term" value="F:RNA binding"/>
    <property type="evidence" value="ECO:0007669"/>
    <property type="project" value="UniProtKB-KW"/>
</dbReference>
<dbReference type="Pfam" id="PF04309">
    <property type="entry name" value="G3P_antiterm"/>
    <property type="match status" value="1"/>
</dbReference>
<dbReference type="EMBL" id="WBOS01000010">
    <property type="protein sequence ID" value="KAB2332152.1"/>
    <property type="molecule type" value="Genomic_DNA"/>
</dbReference>
<organism evidence="2 3">
    <name type="scientific">Cytobacillus depressus</name>
    <dbReference type="NCBI Taxonomy" id="1602942"/>
    <lineage>
        <taxon>Bacteria</taxon>
        <taxon>Bacillati</taxon>
        <taxon>Bacillota</taxon>
        <taxon>Bacilli</taxon>
        <taxon>Bacillales</taxon>
        <taxon>Bacillaceae</taxon>
        <taxon>Cytobacillus</taxon>
    </lineage>
</organism>
<dbReference type="SUPFAM" id="SSF110391">
    <property type="entry name" value="GlpP-like"/>
    <property type="match status" value="1"/>
</dbReference>
<dbReference type="InterPro" id="IPR013785">
    <property type="entry name" value="Aldolase_TIM"/>
</dbReference>